<keyword evidence="2" id="KW-0472">Membrane</keyword>
<keyword evidence="2" id="KW-1133">Transmembrane helix</keyword>
<dbReference type="Proteomes" id="UP000193719">
    <property type="component" value="Unassembled WGS sequence"/>
</dbReference>
<proteinExistence type="predicted"/>
<accession>A0A1Y1VJW4</accession>
<feature type="transmembrane region" description="Helical" evidence="2">
    <location>
        <begin position="1235"/>
        <end position="1257"/>
    </location>
</feature>
<protein>
    <submittedName>
        <fullName evidence="3">Uncharacterized protein</fullName>
    </submittedName>
</protein>
<comment type="caution">
    <text evidence="3">The sequence shown here is derived from an EMBL/GenBank/DDBJ whole genome shotgun (WGS) entry which is preliminary data.</text>
</comment>
<feature type="compositionally biased region" description="Basic and acidic residues" evidence="1">
    <location>
        <begin position="106"/>
        <end position="132"/>
    </location>
</feature>
<evidence type="ECO:0000256" key="1">
    <source>
        <dbReference type="SAM" id="MobiDB-lite"/>
    </source>
</evidence>
<evidence type="ECO:0000313" key="4">
    <source>
        <dbReference type="Proteomes" id="UP000193719"/>
    </source>
</evidence>
<dbReference type="OrthoDB" id="2158628at2759"/>
<keyword evidence="4" id="KW-1185">Reference proteome</keyword>
<feature type="compositionally biased region" description="Polar residues" evidence="1">
    <location>
        <begin position="73"/>
        <end position="86"/>
    </location>
</feature>
<feature type="compositionally biased region" description="Polar residues" evidence="1">
    <location>
        <begin position="153"/>
        <end position="178"/>
    </location>
</feature>
<sequence>MDYANNVQDNIEATDEYNDVGYSQTHLIEKLVHENYINNNKDNDDDKYFNDCNKTSPKQHNLKIFRDQKNNYSNINSYGDSSITESNENDDIENEMKKDQSRKKNKSIEEFNNKEKLREKGNIFVTKEKKNDDDEDKQQNNRSEVGGNIKYMTISTSDTPKENINQDSFNSHNQAGQPSNINYNSINNNSDQNNTSINNTNENNINNNIDNNNNNKVINNNVSTSCQNTGLNKSPTVILNNEYILINNNNDENNSYNSNVNEKLSFNNQNNNSNHKNYNEPISNPFRDPSDHTGVISEIYHNNNQVDIATIPVKDIVDLLTENNKNNKTGNPINDEKSLKFNLTPDVTKSSKNSETIKKEENKKRNGNSIITYNNFGSSDSNSLGERTSVSSLYNSDKRYTSRYKIYSESSSSITVAFDTSREDTLTIYLFNNIYYIIVLYFMIIVSLFSISYSHSTTEWMSIYVNITSEDWGNYINSNTSISANYIEIYEWGLNKICLTEDVSSVTSPVKSNKKICTDKCVHAVCGHYTCLSMYDNIKEDDESLSIVFFHNLKSLFDYRPSNNHYISKDNDNTNIINGVNNYMKGNYKNSYIKNNSQNIVSFMHKNNIQARSVDYTNLNKIMNYNKTNYVVYNNDIVVEYNENPKKEVEQYHYPTEEDDENKIINIGILMDDDYIYEQMKSSNNYEISIDNYTYKFIQNGDSITQQQALSEPSEMSANIFDTDICTEIGKVEGYVNVCYSCEAIILFIFTLIIIKIIHYKRLTVSDEIYEDTSDFGSNSFYSLTGSERNESLPSVVNNPYSFPMNYNHIATTNQPNYNNSIRNSNIENNNMNINNIEDNVSDIIENENANDIITITQLKNHQPKSILKKSVTINNIRPMMKNSSKDLLGYNINLKSSEKPRRHATINERPSQRARKFSASPTLSGTNIISSNKLSVGVNKPVPKGILRNTTLRESALHYTNRDHLFVRERDSDFKLIKSNSADNLCNRSIQNNRRVILKNRLEPQEFIINEENLYNNINIGKEKEYETGEQIKILKTYDISLNETDEAIRPKRDTVIDIDPLNKTSEISSTKDEIKDIYDEPTSFVKTPLTKHLSTVSRRKSTFYTNFENREISSFSMSERGLNYKGNYNMSFNRLNAPNSQYFQQQQLRKQCRFSIIALSKDENNNGANIKIPLNNASNEDNNYIIGHSTDPSVLLNLNITKNSNSNKHSAVVVRKPTDLLKIGQTKFICYCYIIICIITLALLCFCIIAIISWTKIRTRSKVKAIGSAYSPDKMIVINVSLLHFVIGTTIQVVTSLIIIYSYIYSFNVIKKTLYKNE</sequence>
<evidence type="ECO:0000256" key="2">
    <source>
        <dbReference type="SAM" id="Phobius"/>
    </source>
</evidence>
<feature type="compositionally biased region" description="Low complexity" evidence="1">
    <location>
        <begin position="179"/>
        <end position="196"/>
    </location>
</feature>
<keyword evidence="2" id="KW-0812">Transmembrane</keyword>
<feature type="transmembrane region" description="Helical" evidence="2">
    <location>
        <begin position="1278"/>
        <end position="1306"/>
    </location>
</feature>
<name>A0A1Y1VJW4_9FUNG</name>
<feature type="transmembrane region" description="Helical" evidence="2">
    <location>
        <begin position="434"/>
        <end position="453"/>
    </location>
</feature>
<reference evidence="3 4" key="1">
    <citation type="submission" date="2016-08" db="EMBL/GenBank/DDBJ databases">
        <title>Genomes of anaerobic fungi encode conserved fungal cellulosomes for biomass hydrolysis.</title>
        <authorList>
            <consortium name="DOE Joint Genome Institute"/>
            <person name="Haitjema C.H."/>
            <person name="Gilmore S.P."/>
            <person name="Henske J.K."/>
            <person name="Solomon K.V."/>
            <person name="De Groot R."/>
            <person name="Kuo A."/>
            <person name="Mondo S.J."/>
            <person name="Salamov A.A."/>
            <person name="Labutti K."/>
            <person name="Zhao Z."/>
            <person name="Chiniquy J."/>
            <person name="Barry K."/>
            <person name="Brewer H.M."/>
            <person name="Purvine S.O."/>
            <person name="Wright A.T."/>
            <person name="Boxma B."/>
            <person name="Van Alen T."/>
            <person name="Hackstein J.H."/>
            <person name="Baker S.E."/>
            <person name="Grigoriev I.V."/>
            <person name="O'Malley M.A."/>
        </authorList>
    </citation>
    <scope>NUCLEOTIDE SEQUENCE [LARGE SCALE GENOMIC DNA]</scope>
    <source>
        <strain evidence="4">finn</strain>
    </source>
</reference>
<organism evidence="3 4">
    <name type="scientific">Piromyces finnis</name>
    <dbReference type="NCBI Taxonomy" id="1754191"/>
    <lineage>
        <taxon>Eukaryota</taxon>
        <taxon>Fungi</taxon>
        <taxon>Fungi incertae sedis</taxon>
        <taxon>Chytridiomycota</taxon>
        <taxon>Chytridiomycota incertae sedis</taxon>
        <taxon>Neocallimastigomycetes</taxon>
        <taxon>Neocallimastigales</taxon>
        <taxon>Neocallimastigaceae</taxon>
        <taxon>Piromyces</taxon>
    </lineage>
</organism>
<dbReference type="EMBL" id="MCFH01000004">
    <property type="protein sequence ID" value="ORX58384.1"/>
    <property type="molecule type" value="Genomic_DNA"/>
</dbReference>
<reference evidence="3 4" key="2">
    <citation type="submission" date="2016-08" db="EMBL/GenBank/DDBJ databases">
        <title>Pervasive Adenine N6-methylation of Active Genes in Fungi.</title>
        <authorList>
            <consortium name="DOE Joint Genome Institute"/>
            <person name="Mondo S.J."/>
            <person name="Dannebaum R.O."/>
            <person name="Kuo R.C."/>
            <person name="Labutti K."/>
            <person name="Haridas S."/>
            <person name="Kuo A."/>
            <person name="Salamov A."/>
            <person name="Ahrendt S.R."/>
            <person name="Lipzen A."/>
            <person name="Sullivan W."/>
            <person name="Andreopoulos W.B."/>
            <person name="Clum A."/>
            <person name="Lindquist E."/>
            <person name="Daum C."/>
            <person name="Ramamoorthy G.K."/>
            <person name="Gryganskyi A."/>
            <person name="Culley D."/>
            <person name="Magnuson J.K."/>
            <person name="James T.Y."/>
            <person name="O'Malley M.A."/>
            <person name="Stajich J.E."/>
            <person name="Spatafora J.W."/>
            <person name="Visel A."/>
            <person name="Grigoriev I.V."/>
        </authorList>
    </citation>
    <scope>NUCLEOTIDE SEQUENCE [LARGE SCALE GENOMIC DNA]</scope>
    <source>
        <strain evidence="4">finn</strain>
    </source>
</reference>
<evidence type="ECO:0000313" key="3">
    <source>
        <dbReference type="EMBL" id="ORX58384.1"/>
    </source>
</evidence>
<feature type="region of interest" description="Disordered" evidence="1">
    <location>
        <begin position="73"/>
        <end position="196"/>
    </location>
</feature>
<gene>
    <name evidence="3" type="ORF">BCR36DRAFT_408901</name>
</gene>